<dbReference type="RefSeq" id="WP_345240184.1">
    <property type="nucleotide sequence ID" value="NZ_BAABHD010000005.1"/>
</dbReference>
<evidence type="ECO:0000256" key="2">
    <source>
        <dbReference type="SAM" id="SignalP"/>
    </source>
</evidence>
<dbReference type="InterPro" id="IPR037523">
    <property type="entry name" value="VOC_core"/>
</dbReference>
<keyword evidence="5" id="KW-1185">Reference proteome</keyword>
<evidence type="ECO:0000313" key="5">
    <source>
        <dbReference type="Proteomes" id="UP001501175"/>
    </source>
</evidence>
<dbReference type="Pfam" id="PF00903">
    <property type="entry name" value="Glyoxalase"/>
    <property type="match status" value="1"/>
</dbReference>
<keyword evidence="2" id="KW-0732">Signal</keyword>
<dbReference type="InterPro" id="IPR029068">
    <property type="entry name" value="Glyas_Bleomycin-R_OHBP_Dase"/>
</dbReference>
<feature type="chain" id="PRO_5045987561" description="VOC domain-containing protein" evidence="2">
    <location>
        <begin position="24"/>
        <end position="173"/>
    </location>
</feature>
<dbReference type="InterPro" id="IPR051785">
    <property type="entry name" value="MMCE/EMCE_epimerase"/>
</dbReference>
<dbReference type="PROSITE" id="PS51819">
    <property type="entry name" value="VOC"/>
    <property type="match status" value="1"/>
</dbReference>
<comment type="caution">
    <text evidence="4">The sequence shown here is derived from an EMBL/GenBank/DDBJ whole genome shotgun (WGS) entry which is preliminary data.</text>
</comment>
<dbReference type="InterPro" id="IPR004360">
    <property type="entry name" value="Glyas_Fos-R_dOase_dom"/>
</dbReference>
<dbReference type="Proteomes" id="UP001501175">
    <property type="component" value="Unassembled WGS sequence"/>
</dbReference>
<dbReference type="Gene3D" id="3.10.180.10">
    <property type="entry name" value="2,3-Dihydroxybiphenyl 1,2-Dioxygenase, domain 1"/>
    <property type="match status" value="1"/>
</dbReference>
<evidence type="ECO:0000313" key="4">
    <source>
        <dbReference type="EMBL" id="GAA4447834.1"/>
    </source>
</evidence>
<dbReference type="EMBL" id="BAABHD010000005">
    <property type="protein sequence ID" value="GAA4447834.1"/>
    <property type="molecule type" value="Genomic_DNA"/>
</dbReference>
<evidence type="ECO:0000259" key="3">
    <source>
        <dbReference type="PROSITE" id="PS51819"/>
    </source>
</evidence>
<sequence>MKTVTAKFSLLLIALLTSGIAYAQSNFSSKVIGIGVVVADLQRSLDFYVNGIGMVKTGSFTINEEFSKRSGLANGASAAVTILKLENSPEATDWKLMSFNTKASHPKPKFIQDDTGMQYITINVKALKPIIERLTQMKVPFLGSTPTPLNGKSHFVLVQDPDGTFIELIGPLE</sequence>
<dbReference type="PANTHER" id="PTHR43048:SF3">
    <property type="entry name" value="METHYLMALONYL-COA EPIMERASE, MITOCHONDRIAL"/>
    <property type="match status" value="1"/>
</dbReference>
<dbReference type="SUPFAM" id="SSF54593">
    <property type="entry name" value="Glyoxalase/Bleomycin resistance protein/Dihydroxybiphenyl dioxygenase"/>
    <property type="match status" value="1"/>
</dbReference>
<protein>
    <recommendedName>
        <fullName evidence="3">VOC domain-containing protein</fullName>
    </recommendedName>
</protein>
<evidence type="ECO:0000256" key="1">
    <source>
        <dbReference type="ARBA" id="ARBA00022723"/>
    </source>
</evidence>
<feature type="signal peptide" evidence="2">
    <location>
        <begin position="1"/>
        <end position="23"/>
    </location>
</feature>
<keyword evidence="1" id="KW-0479">Metal-binding</keyword>
<gene>
    <name evidence="4" type="ORF">GCM10023189_04790</name>
</gene>
<organism evidence="4 5">
    <name type="scientific">Nibrella saemangeumensis</name>
    <dbReference type="NCBI Taxonomy" id="1084526"/>
    <lineage>
        <taxon>Bacteria</taxon>
        <taxon>Pseudomonadati</taxon>
        <taxon>Bacteroidota</taxon>
        <taxon>Cytophagia</taxon>
        <taxon>Cytophagales</taxon>
        <taxon>Spirosomataceae</taxon>
        <taxon>Nibrella</taxon>
    </lineage>
</organism>
<dbReference type="PANTHER" id="PTHR43048">
    <property type="entry name" value="METHYLMALONYL-COA EPIMERASE"/>
    <property type="match status" value="1"/>
</dbReference>
<reference evidence="5" key="1">
    <citation type="journal article" date="2019" name="Int. J. Syst. Evol. Microbiol.">
        <title>The Global Catalogue of Microorganisms (GCM) 10K type strain sequencing project: providing services to taxonomists for standard genome sequencing and annotation.</title>
        <authorList>
            <consortium name="The Broad Institute Genomics Platform"/>
            <consortium name="The Broad Institute Genome Sequencing Center for Infectious Disease"/>
            <person name="Wu L."/>
            <person name="Ma J."/>
        </authorList>
    </citation>
    <scope>NUCLEOTIDE SEQUENCE [LARGE SCALE GENOMIC DNA]</scope>
    <source>
        <strain evidence="5">JCM 17927</strain>
    </source>
</reference>
<feature type="domain" description="VOC" evidence="3">
    <location>
        <begin position="30"/>
        <end position="171"/>
    </location>
</feature>
<proteinExistence type="predicted"/>
<accession>A0ABP8MEK1</accession>
<name>A0ABP8MEK1_9BACT</name>